<keyword evidence="3" id="KW-0804">Transcription</keyword>
<dbReference type="Gene3D" id="2.60.120.10">
    <property type="entry name" value="Jelly Rolls"/>
    <property type="match status" value="1"/>
</dbReference>
<keyword evidence="2" id="KW-0238">DNA-binding</keyword>
<dbReference type="InterPro" id="IPR000595">
    <property type="entry name" value="cNMP-bd_dom"/>
</dbReference>
<proteinExistence type="predicted"/>
<dbReference type="CDD" id="cd00092">
    <property type="entry name" value="HTH_CRP"/>
    <property type="match status" value="1"/>
</dbReference>
<dbReference type="Pfam" id="PF13545">
    <property type="entry name" value="HTH_Crp_2"/>
    <property type="match status" value="1"/>
</dbReference>
<dbReference type="Gene3D" id="1.10.10.10">
    <property type="entry name" value="Winged helix-like DNA-binding domain superfamily/Winged helix DNA-binding domain"/>
    <property type="match status" value="1"/>
</dbReference>
<dbReference type="InterPro" id="IPR036388">
    <property type="entry name" value="WH-like_DNA-bd_sf"/>
</dbReference>
<dbReference type="GO" id="GO:0003700">
    <property type="term" value="F:DNA-binding transcription factor activity"/>
    <property type="evidence" value="ECO:0007669"/>
    <property type="project" value="InterPro"/>
</dbReference>
<dbReference type="CDD" id="cd00038">
    <property type="entry name" value="CAP_ED"/>
    <property type="match status" value="1"/>
</dbReference>
<dbReference type="InterPro" id="IPR050397">
    <property type="entry name" value="Env_Response_Regulators"/>
</dbReference>
<dbReference type="GO" id="GO:0005829">
    <property type="term" value="C:cytosol"/>
    <property type="evidence" value="ECO:0007669"/>
    <property type="project" value="TreeGrafter"/>
</dbReference>
<dbReference type="PRINTS" id="PR00034">
    <property type="entry name" value="HTHCRP"/>
</dbReference>
<evidence type="ECO:0000259" key="4">
    <source>
        <dbReference type="PROSITE" id="PS51063"/>
    </source>
</evidence>
<sequence>MADGARYPVVRVGCQRCAARPRAVCAEVGRAELEELDRLKVYKRFEPGEAIAWAGEPMKLLGSVVEGVATLSITLADGRRQTVGLLLPSDFIGRPGQPRAAHDIVAATEVTCCMFRAAEFETLLARSPGLSHRLLDMKMDELDVAREWMVLLGRKTARERIASLLVVFARREALADCQVAAGAVSFPLRITREAMGDYLGLTIETVSRQLSALRREGLVRLLENRVVEIPDFEALLDEAGGPD</sequence>
<evidence type="ECO:0000256" key="2">
    <source>
        <dbReference type="ARBA" id="ARBA00023125"/>
    </source>
</evidence>
<organism evidence="5 6">
    <name type="scientific">Rhodovulum sulfidophilum</name>
    <name type="common">Rhodobacter sulfidophilus</name>
    <dbReference type="NCBI Taxonomy" id="35806"/>
    <lineage>
        <taxon>Bacteria</taxon>
        <taxon>Pseudomonadati</taxon>
        <taxon>Pseudomonadota</taxon>
        <taxon>Alphaproteobacteria</taxon>
        <taxon>Rhodobacterales</taxon>
        <taxon>Paracoccaceae</taxon>
        <taxon>Rhodovulum</taxon>
    </lineage>
</organism>
<gene>
    <name evidence="5" type="ORF">DI556_09640</name>
</gene>
<dbReference type="InterPro" id="IPR036390">
    <property type="entry name" value="WH_DNA-bd_sf"/>
</dbReference>
<dbReference type="AlphaFoldDB" id="A0A2W5N9M5"/>
<dbReference type="InterPro" id="IPR018335">
    <property type="entry name" value="Tscrpt_reg_HTH_Crp-type_CS"/>
</dbReference>
<evidence type="ECO:0000313" key="5">
    <source>
        <dbReference type="EMBL" id="PZQ49724.1"/>
    </source>
</evidence>
<dbReference type="SMART" id="SM00100">
    <property type="entry name" value="cNMP"/>
    <property type="match status" value="1"/>
</dbReference>
<dbReference type="InterPro" id="IPR018490">
    <property type="entry name" value="cNMP-bd_dom_sf"/>
</dbReference>
<feature type="domain" description="HTH crp-type" evidence="4">
    <location>
        <begin position="155"/>
        <end position="233"/>
    </location>
</feature>
<dbReference type="PROSITE" id="PS51063">
    <property type="entry name" value="HTH_CRP_2"/>
    <property type="match status" value="1"/>
</dbReference>
<dbReference type="PANTHER" id="PTHR24567">
    <property type="entry name" value="CRP FAMILY TRANSCRIPTIONAL REGULATORY PROTEIN"/>
    <property type="match status" value="1"/>
</dbReference>
<dbReference type="PROSITE" id="PS00042">
    <property type="entry name" value="HTH_CRP_1"/>
    <property type="match status" value="1"/>
</dbReference>
<dbReference type="Proteomes" id="UP000249185">
    <property type="component" value="Unassembled WGS sequence"/>
</dbReference>
<dbReference type="EMBL" id="QFPW01000006">
    <property type="protein sequence ID" value="PZQ49724.1"/>
    <property type="molecule type" value="Genomic_DNA"/>
</dbReference>
<comment type="caution">
    <text evidence="5">The sequence shown here is derived from an EMBL/GenBank/DDBJ whole genome shotgun (WGS) entry which is preliminary data.</text>
</comment>
<reference evidence="5 6" key="1">
    <citation type="submission" date="2017-08" db="EMBL/GenBank/DDBJ databases">
        <title>Infants hospitalized years apart are colonized by the same room-sourced microbial strains.</title>
        <authorList>
            <person name="Brooks B."/>
            <person name="Olm M.R."/>
            <person name="Firek B.A."/>
            <person name="Baker R."/>
            <person name="Thomas B.C."/>
            <person name="Morowitz M.J."/>
            <person name="Banfield J.F."/>
        </authorList>
    </citation>
    <scope>NUCLEOTIDE SEQUENCE [LARGE SCALE GENOMIC DNA]</scope>
    <source>
        <strain evidence="5">S2_005_002_R2_34</strain>
    </source>
</reference>
<dbReference type="InterPro" id="IPR012318">
    <property type="entry name" value="HTH_CRP"/>
</dbReference>
<dbReference type="GO" id="GO:0003677">
    <property type="term" value="F:DNA binding"/>
    <property type="evidence" value="ECO:0007669"/>
    <property type="project" value="UniProtKB-KW"/>
</dbReference>
<accession>A0A2W5N9M5</accession>
<evidence type="ECO:0000256" key="1">
    <source>
        <dbReference type="ARBA" id="ARBA00023015"/>
    </source>
</evidence>
<dbReference type="InterPro" id="IPR014710">
    <property type="entry name" value="RmlC-like_jellyroll"/>
</dbReference>
<protein>
    <submittedName>
        <fullName evidence="5">Transcriptional regulator</fullName>
    </submittedName>
</protein>
<dbReference type="PANTHER" id="PTHR24567:SF75">
    <property type="entry name" value="FUMARATE AND NITRATE REDUCTION REGULATORY PROTEIN"/>
    <property type="match status" value="1"/>
</dbReference>
<name>A0A2W5N9M5_RHOSU</name>
<dbReference type="Pfam" id="PF00027">
    <property type="entry name" value="cNMP_binding"/>
    <property type="match status" value="1"/>
</dbReference>
<keyword evidence="1" id="KW-0805">Transcription regulation</keyword>
<dbReference type="SMART" id="SM00419">
    <property type="entry name" value="HTH_CRP"/>
    <property type="match status" value="1"/>
</dbReference>
<dbReference type="SUPFAM" id="SSF46785">
    <property type="entry name" value="Winged helix' DNA-binding domain"/>
    <property type="match status" value="1"/>
</dbReference>
<dbReference type="NCBIfam" id="NF045989">
    <property type="entry name" value="TransRegFnrLRhodb"/>
    <property type="match status" value="1"/>
</dbReference>
<evidence type="ECO:0000256" key="3">
    <source>
        <dbReference type="ARBA" id="ARBA00023163"/>
    </source>
</evidence>
<dbReference type="SUPFAM" id="SSF51206">
    <property type="entry name" value="cAMP-binding domain-like"/>
    <property type="match status" value="1"/>
</dbReference>
<evidence type="ECO:0000313" key="6">
    <source>
        <dbReference type="Proteomes" id="UP000249185"/>
    </source>
</evidence>